<proteinExistence type="predicted"/>
<reference evidence="1 2" key="1">
    <citation type="submission" date="2014-11" db="EMBL/GenBank/DDBJ databases">
        <title>Genetic blueprint of the zoonotic pathogen Toxocara canis.</title>
        <authorList>
            <person name="Zhu X.-Q."/>
            <person name="Korhonen P.K."/>
            <person name="Cai H."/>
            <person name="Young N.D."/>
            <person name="Nejsum P."/>
            <person name="von Samson-Himmelstjerna G."/>
            <person name="Boag P.R."/>
            <person name="Tan P."/>
            <person name="Li Q."/>
            <person name="Min J."/>
            <person name="Yang Y."/>
            <person name="Wang X."/>
            <person name="Fang X."/>
            <person name="Hall R.S."/>
            <person name="Hofmann A."/>
            <person name="Sternberg P.W."/>
            <person name="Jex A.R."/>
            <person name="Gasser R.B."/>
        </authorList>
    </citation>
    <scope>NUCLEOTIDE SEQUENCE [LARGE SCALE GENOMIC DNA]</scope>
    <source>
        <strain evidence="1">PN_DK_2014</strain>
    </source>
</reference>
<gene>
    <name evidence="1" type="ORF">Tcan_01671</name>
</gene>
<evidence type="ECO:0000313" key="1">
    <source>
        <dbReference type="EMBL" id="KHN76482.1"/>
    </source>
</evidence>
<evidence type="ECO:0000313" key="2">
    <source>
        <dbReference type="Proteomes" id="UP000031036"/>
    </source>
</evidence>
<sequence length="198" mass="21980">MLNRASAVAGCTPDPISFVVLPKRAPSSIVSAPAPRPKPTPLGPYLRPWHCLQNSSEPCSATVHESLDASHNLRHFDLSIAELLSGIHSECTSSDTKPNTFWAILPSVTLFTVQFRLMLTTVHRIQQFIAHRYRLLETLTTFEAELVEFITTGYHFLGCVDRFTALRALGVFDRLERHCVLVTTINTTSCALPFCLAS</sequence>
<dbReference type="Proteomes" id="UP000031036">
    <property type="component" value="Unassembled WGS sequence"/>
</dbReference>
<feature type="non-terminal residue" evidence="1">
    <location>
        <position position="198"/>
    </location>
</feature>
<comment type="caution">
    <text evidence="1">The sequence shown here is derived from an EMBL/GenBank/DDBJ whole genome shotgun (WGS) entry which is preliminary data.</text>
</comment>
<accession>A0A0B2V4U8</accession>
<dbReference type="EMBL" id="JPKZ01002489">
    <property type="protein sequence ID" value="KHN76482.1"/>
    <property type="molecule type" value="Genomic_DNA"/>
</dbReference>
<dbReference type="AlphaFoldDB" id="A0A0B2V4U8"/>
<name>A0A0B2V4U8_TOXCA</name>
<organism evidence="1 2">
    <name type="scientific">Toxocara canis</name>
    <name type="common">Canine roundworm</name>
    <dbReference type="NCBI Taxonomy" id="6265"/>
    <lineage>
        <taxon>Eukaryota</taxon>
        <taxon>Metazoa</taxon>
        <taxon>Ecdysozoa</taxon>
        <taxon>Nematoda</taxon>
        <taxon>Chromadorea</taxon>
        <taxon>Rhabditida</taxon>
        <taxon>Spirurina</taxon>
        <taxon>Ascaridomorpha</taxon>
        <taxon>Ascaridoidea</taxon>
        <taxon>Toxocaridae</taxon>
        <taxon>Toxocara</taxon>
    </lineage>
</organism>
<keyword evidence="2" id="KW-1185">Reference proteome</keyword>
<protein>
    <submittedName>
        <fullName evidence="1">Uncharacterized protein</fullName>
    </submittedName>
</protein>